<reference evidence="3" key="1">
    <citation type="submission" date="2016-01" db="EMBL/GenBank/DDBJ databases">
        <authorList>
            <person name="Mitreva M."/>
            <person name="Pepin K.H."/>
            <person name="Mihindukulasuriya K.A."/>
            <person name="Fulton R."/>
            <person name="Fronick C."/>
            <person name="O'Laughlin M."/>
            <person name="Miner T."/>
            <person name="Herter B."/>
            <person name="Rosa B.A."/>
            <person name="Cordes M."/>
            <person name="Tomlinson C."/>
            <person name="Wollam A."/>
            <person name="Palsikar V.B."/>
            <person name="Mardis E.R."/>
            <person name="Wilson R.K."/>
        </authorList>
    </citation>
    <scope>NUCLEOTIDE SEQUENCE [LARGE SCALE GENOMIC DNA]</scope>
    <source>
        <strain evidence="3">MJR7757B</strain>
    </source>
</reference>
<evidence type="ECO:0008006" key="4">
    <source>
        <dbReference type="Google" id="ProtNLM"/>
    </source>
</evidence>
<keyword evidence="3" id="KW-1185">Reference proteome</keyword>
<comment type="caution">
    <text evidence="2">The sequence shown here is derived from an EMBL/GenBank/DDBJ whole genome shotgun (WGS) entry which is preliminary data.</text>
</comment>
<dbReference type="EMBL" id="LRPY01000036">
    <property type="protein sequence ID" value="KXA24934.1"/>
    <property type="molecule type" value="Genomic_DNA"/>
</dbReference>
<keyword evidence="1" id="KW-0472">Membrane</keyword>
<evidence type="ECO:0000256" key="1">
    <source>
        <dbReference type="SAM" id="Phobius"/>
    </source>
</evidence>
<sequence>MFHEKNGNVYYLYDEESGNVYADDCLFDTANAPYKVIGLDGTHNFSLLFISKDGVYFYEPFRKKEERIGDNIFKGEIKEIYPDIFSDDENVYYLDVYEDWAKKKVNNYFSLRKGPFNGELISKNTRIRYLDKKTAWENDWKKVADIYSNTNGSIWKKGNKYYYFDIYGFGQSINKPIYEITDKEILDYLLNFSKLKDRDIINLPDKINDFIAEGKLIAFNGEVKMTATIKYKESHKAEIFLIVFFTIFIGIHVLILYLKWRKVKLETKEIDEETKRKIKEIESLIRSYDDEEEIKKEIDKIKPIVKNYDDIERDKKIDSIIKNYNDKKEEK</sequence>
<name>A0A133P8K6_FUSNU</name>
<dbReference type="PATRIC" id="fig|851.8.peg.382"/>
<dbReference type="AlphaFoldDB" id="A0A133P8K6"/>
<keyword evidence="1" id="KW-1133">Transmembrane helix</keyword>
<gene>
    <name evidence="2" type="ORF">HMPREF3221_00381</name>
</gene>
<feature type="transmembrane region" description="Helical" evidence="1">
    <location>
        <begin position="239"/>
        <end position="258"/>
    </location>
</feature>
<keyword evidence="1" id="KW-0812">Transmembrane</keyword>
<accession>A0A133P8K6</accession>
<protein>
    <recommendedName>
        <fullName evidence="4">Fusobacterium membrane protein</fullName>
    </recommendedName>
</protein>
<organism evidence="2 3">
    <name type="scientific">Fusobacterium nucleatum</name>
    <dbReference type="NCBI Taxonomy" id="851"/>
    <lineage>
        <taxon>Bacteria</taxon>
        <taxon>Fusobacteriati</taxon>
        <taxon>Fusobacteriota</taxon>
        <taxon>Fusobacteriia</taxon>
        <taxon>Fusobacteriales</taxon>
        <taxon>Fusobacteriaceae</taxon>
        <taxon>Fusobacterium</taxon>
    </lineage>
</organism>
<evidence type="ECO:0000313" key="3">
    <source>
        <dbReference type="Proteomes" id="UP000070401"/>
    </source>
</evidence>
<proteinExistence type="predicted"/>
<dbReference type="Proteomes" id="UP000070401">
    <property type="component" value="Unassembled WGS sequence"/>
</dbReference>
<evidence type="ECO:0000313" key="2">
    <source>
        <dbReference type="EMBL" id="KXA24934.1"/>
    </source>
</evidence>